<dbReference type="eggNOG" id="COG4948">
    <property type="taxonomic scope" value="Bacteria"/>
</dbReference>
<dbReference type="HOGENOM" id="CLU_030273_0_0_10"/>
<dbReference type="AlphaFoldDB" id="D5BHI4"/>
<dbReference type="SUPFAM" id="SSF54826">
    <property type="entry name" value="Enolase N-terminal domain-like"/>
    <property type="match status" value="1"/>
</dbReference>
<dbReference type="SFLD" id="SFLDS00001">
    <property type="entry name" value="Enolase"/>
    <property type="match status" value="1"/>
</dbReference>
<dbReference type="InterPro" id="IPR013342">
    <property type="entry name" value="Mandelate_racemase_C"/>
</dbReference>
<dbReference type="CDD" id="cd03320">
    <property type="entry name" value="OSBS"/>
    <property type="match status" value="1"/>
</dbReference>
<dbReference type="RefSeq" id="WP_013072479.1">
    <property type="nucleotide sequence ID" value="NC_014041.1"/>
</dbReference>
<dbReference type="GO" id="GO:0046872">
    <property type="term" value="F:metal ion binding"/>
    <property type="evidence" value="ECO:0007669"/>
    <property type="project" value="UniProtKB-KW"/>
</dbReference>
<dbReference type="PANTHER" id="PTHR48073">
    <property type="entry name" value="O-SUCCINYLBENZOATE SYNTHASE-RELATED"/>
    <property type="match status" value="1"/>
</dbReference>
<dbReference type="GO" id="GO:0009063">
    <property type="term" value="P:amino acid catabolic process"/>
    <property type="evidence" value="ECO:0007669"/>
    <property type="project" value="InterPro"/>
</dbReference>
<dbReference type="PROSITE" id="PS00909">
    <property type="entry name" value="MR_MLE_2"/>
    <property type="match status" value="1"/>
</dbReference>
<protein>
    <submittedName>
        <fullName evidence="3">O-succinylbenzoate synthase</fullName>
    </submittedName>
</protein>
<dbReference type="STRING" id="655815.ZPR_3063"/>
<reference evidence="3 4" key="1">
    <citation type="journal article" date="2010" name="BMC Genomics">
        <title>The complete genome of Zunongwangia profunda SM-A87 reveals its adaptation to the deep-sea environment and ecological role in sedimentary organic nitrogen degradation.</title>
        <authorList>
            <person name="Qin Q.L."/>
            <person name="Zhang X.Y."/>
            <person name="Wang X.M."/>
            <person name="Liu G.M."/>
            <person name="Chen X.L."/>
            <person name="Xie B.B."/>
            <person name="Dang H.Y."/>
            <person name="Zhou B.C."/>
            <person name="Yu J."/>
            <person name="Zhang Y.Z."/>
        </authorList>
    </citation>
    <scope>NUCLEOTIDE SEQUENCE [LARGE SCALE GENOMIC DNA]</scope>
    <source>
        <strain evidence="4">DSM 18752 / CCTCC AB 206139 / SM-A87</strain>
    </source>
</reference>
<dbReference type="SUPFAM" id="SSF51604">
    <property type="entry name" value="Enolase C-terminal domain-like"/>
    <property type="match status" value="1"/>
</dbReference>
<dbReference type="GO" id="GO:0016854">
    <property type="term" value="F:racemase and epimerase activity"/>
    <property type="evidence" value="ECO:0007669"/>
    <property type="project" value="UniProtKB-ARBA"/>
</dbReference>
<dbReference type="SFLD" id="SFLDF00009">
    <property type="entry name" value="o-succinylbenzoate_synthase"/>
    <property type="match status" value="1"/>
</dbReference>
<organism evidence="3 4">
    <name type="scientific">Zunongwangia profunda (strain DSM 18752 / CCTCC AB 206139 / SM-A87)</name>
    <name type="common">Wangia profunda</name>
    <dbReference type="NCBI Taxonomy" id="655815"/>
    <lineage>
        <taxon>Bacteria</taxon>
        <taxon>Pseudomonadati</taxon>
        <taxon>Bacteroidota</taxon>
        <taxon>Flavobacteriia</taxon>
        <taxon>Flavobacteriales</taxon>
        <taxon>Flavobacteriaceae</taxon>
        <taxon>Zunongwangia</taxon>
    </lineage>
</organism>
<accession>D5BHI4</accession>
<dbReference type="Pfam" id="PF13378">
    <property type="entry name" value="MR_MLE_C"/>
    <property type="match status" value="1"/>
</dbReference>
<dbReference type="EMBL" id="CP001650">
    <property type="protein sequence ID" value="ADF53382.1"/>
    <property type="molecule type" value="Genomic_DNA"/>
</dbReference>
<name>D5BHI4_ZUNPS</name>
<dbReference type="SMART" id="SM00922">
    <property type="entry name" value="MR_MLE"/>
    <property type="match status" value="1"/>
</dbReference>
<dbReference type="InterPro" id="IPR029065">
    <property type="entry name" value="Enolase_C-like"/>
</dbReference>
<dbReference type="PANTHER" id="PTHR48073:SF2">
    <property type="entry name" value="O-SUCCINYLBENZOATE SYNTHASE"/>
    <property type="match status" value="1"/>
</dbReference>
<dbReference type="OrthoDB" id="9766759at2"/>
<feature type="domain" description="Mandelate racemase/muconate lactonizing enzyme C-terminal" evidence="2">
    <location>
        <begin position="128"/>
        <end position="226"/>
    </location>
</feature>
<keyword evidence="4" id="KW-1185">Reference proteome</keyword>
<evidence type="ECO:0000313" key="3">
    <source>
        <dbReference type="EMBL" id="ADF53382.1"/>
    </source>
</evidence>
<proteinExistence type="predicted"/>
<dbReference type="InterPro" id="IPR029017">
    <property type="entry name" value="Enolase-like_N"/>
</dbReference>
<dbReference type="KEGG" id="zpr:ZPR_3063"/>
<evidence type="ECO:0000259" key="2">
    <source>
        <dbReference type="SMART" id="SM00922"/>
    </source>
</evidence>
<dbReference type="SFLD" id="SFLDG00180">
    <property type="entry name" value="muconate_cycloisomerase"/>
    <property type="match status" value="1"/>
</dbReference>
<dbReference type="Gene3D" id="3.20.20.120">
    <property type="entry name" value="Enolase-like C-terminal domain"/>
    <property type="match status" value="1"/>
</dbReference>
<sequence>MQATYKKYILNFKRPSGTSRGVLTVKETWFIKIEDGDNFGYGECGILRGLSIDDRPDYEAKLKWACENIHLGKNELWEALIEFPSIQFGIEMAFQSLKNKNEFELFSSAFTKGEDAIAINGLIWMGEKDFMKSQIEDKLRSGFNCIKMKIGAIDFDTEIELLKYIRSQYSAEEIELRVDANGAFDPKNALEKLKRLSELKLHSIEQPIKQGNWEETAKLCAETPLPIALDEELIGVFDVTKKKTLLQTIQPQYLIFKPSLIGGFKGTQQWIDLAENNNIGWWNTSALESNIGLNAISQFTYEKNVTMPQGLGTGNLYTNNVESPLEVKNGQISYNPGLNWYFKF</sequence>
<dbReference type="InterPro" id="IPR018110">
    <property type="entry name" value="Mandel_Rmase/mucon_lact_enz_CS"/>
</dbReference>
<gene>
    <name evidence="3" type="ordered locus">ZPR_3063</name>
</gene>
<dbReference type="Proteomes" id="UP000001654">
    <property type="component" value="Chromosome"/>
</dbReference>
<evidence type="ECO:0000313" key="4">
    <source>
        <dbReference type="Proteomes" id="UP000001654"/>
    </source>
</evidence>
<keyword evidence="1" id="KW-0479">Metal-binding</keyword>
<dbReference type="Gene3D" id="3.30.390.10">
    <property type="entry name" value="Enolase-like, N-terminal domain"/>
    <property type="match status" value="1"/>
</dbReference>
<evidence type="ECO:0000256" key="1">
    <source>
        <dbReference type="ARBA" id="ARBA00022723"/>
    </source>
</evidence>
<dbReference type="InterPro" id="IPR036849">
    <property type="entry name" value="Enolase-like_C_sf"/>
</dbReference>